<dbReference type="Proteomes" id="UP001217838">
    <property type="component" value="Unassembled WGS sequence"/>
</dbReference>
<dbReference type="CDD" id="cd00657">
    <property type="entry name" value="Ferritin_like"/>
    <property type="match status" value="1"/>
</dbReference>
<sequence>MMHVKELLNQASAYNPSAVLQKVLRSGNVKVALNLLGPAIRGLVLHGGRSATSEMQANHKAHFDWTYQRTQPEMARLYEIAKSSQWNATTDLDWSIDVDPFDPRRELFPEQLSPLPSIPAYRKLDERSQQIQRHALLAWMLSQFLHGEQGALFAACQVTEAVHWVDGKLYGSTQVVDEGRHVEVFYRYLNDKLGKLYTVNDNLFTLIDALMTDGRWDLKFLGMQIMVEGLALAAFGTLRQTSREPLLRELLKYVITDEARHVHYGVLSLRDFYHQLPEPDRREREDWAFEVAVLMRNRFLAHEFYDEFYAHAMTRKQWDELILSSAYMQNFRKTMFRRLVPNLKRIGLLTDRVRPHYAALGLLEWENERAAPEITATDLIRDSDTPVGLN</sequence>
<keyword evidence="2" id="KW-1185">Reference proteome</keyword>
<dbReference type="SUPFAM" id="SSF47240">
    <property type="entry name" value="Ferritin-like"/>
    <property type="match status" value="1"/>
</dbReference>
<comment type="caution">
    <text evidence="1">The sequence shown here is derived from an EMBL/GenBank/DDBJ whole genome shotgun (WGS) entry which is preliminary data.</text>
</comment>
<proteinExistence type="predicted"/>
<dbReference type="Gene3D" id="1.10.620.20">
    <property type="entry name" value="Ribonucleotide Reductase, subunit A"/>
    <property type="match status" value="1"/>
</dbReference>
<dbReference type="InterPro" id="IPR025859">
    <property type="entry name" value="AurF/CmlI"/>
</dbReference>
<evidence type="ECO:0000313" key="1">
    <source>
        <dbReference type="EMBL" id="MDC0669303.1"/>
    </source>
</evidence>
<accession>A0ABT5B6F0</accession>
<reference evidence="1 2" key="1">
    <citation type="submission" date="2022-11" db="EMBL/GenBank/DDBJ databases">
        <title>Minimal conservation of predation-associated metabolite biosynthetic gene clusters underscores biosynthetic potential of Myxococcota including descriptions for ten novel species: Archangium lansinium sp. nov., Myxococcus landrumus sp. nov., Nannocystis bai.</title>
        <authorList>
            <person name="Ahearne A."/>
            <person name="Stevens C."/>
            <person name="Dowd S."/>
        </authorList>
    </citation>
    <scope>NUCLEOTIDE SEQUENCE [LARGE SCALE GENOMIC DNA]</scope>
    <source>
        <strain evidence="1 2">NCELM</strain>
    </source>
</reference>
<dbReference type="RefSeq" id="WP_271999083.1">
    <property type="nucleotide sequence ID" value="NZ_JAQNDN010000007.1"/>
</dbReference>
<evidence type="ECO:0000313" key="2">
    <source>
        <dbReference type="Proteomes" id="UP001217838"/>
    </source>
</evidence>
<dbReference type="EMBL" id="JAQNDN010000007">
    <property type="protein sequence ID" value="MDC0669303.1"/>
    <property type="molecule type" value="Genomic_DNA"/>
</dbReference>
<name>A0ABT5B6F0_9BACT</name>
<protein>
    <submittedName>
        <fullName evidence="1">Ferritin-like domain-containing protein</fullName>
    </submittedName>
</protein>
<dbReference type="Pfam" id="PF11583">
    <property type="entry name" value="AurF"/>
    <property type="match status" value="1"/>
</dbReference>
<dbReference type="InterPro" id="IPR012348">
    <property type="entry name" value="RNR-like"/>
</dbReference>
<dbReference type="InterPro" id="IPR009078">
    <property type="entry name" value="Ferritin-like_SF"/>
</dbReference>
<organism evidence="1 2">
    <name type="scientific">Nannocystis radixulma</name>
    <dbReference type="NCBI Taxonomy" id="2995305"/>
    <lineage>
        <taxon>Bacteria</taxon>
        <taxon>Pseudomonadati</taxon>
        <taxon>Myxococcota</taxon>
        <taxon>Polyangia</taxon>
        <taxon>Nannocystales</taxon>
        <taxon>Nannocystaceae</taxon>
        <taxon>Nannocystis</taxon>
    </lineage>
</organism>
<gene>
    <name evidence="1" type="ORF">POL58_16235</name>
</gene>